<keyword evidence="3" id="KW-1185">Reference proteome</keyword>
<organism evidence="2 3">
    <name type="scientific">Fusarium kuroshium</name>
    <dbReference type="NCBI Taxonomy" id="2010991"/>
    <lineage>
        <taxon>Eukaryota</taxon>
        <taxon>Fungi</taxon>
        <taxon>Dikarya</taxon>
        <taxon>Ascomycota</taxon>
        <taxon>Pezizomycotina</taxon>
        <taxon>Sordariomycetes</taxon>
        <taxon>Hypocreomycetidae</taxon>
        <taxon>Hypocreales</taxon>
        <taxon>Nectriaceae</taxon>
        <taxon>Fusarium</taxon>
        <taxon>Fusarium solani species complex</taxon>
    </lineage>
</organism>
<evidence type="ECO:0000256" key="1">
    <source>
        <dbReference type="SAM" id="MobiDB-lite"/>
    </source>
</evidence>
<protein>
    <submittedName>
        <fullName evidence="2">Uncharacterized protein</fullName>
    </submittedName>
</protein>
<dbReference type="AlphaFoldDB" id="A0A3M2RRV8"/>
<dbReference type="OrthoDB" id="4754366at2759"/>
<dbReference type="Proteomes" id="UP000277212">
    <property type="component" value="Unassembled WGS sequence"/>
</dbReference>
<name>A0A3M2RRV8_9HYPO</name>
<gene>
    <name evidence="2" type="ORF">CDV36_012472</name>
</gene>
<accession>A0A3M2RRV8</accession>
<evidence type="ECO:0000313" key="2">
    <source>
        <dbReference type="EMBL" id="RMJ07932.1"/>
    </source>
</evidence>
<sequence length="135" mass="15154">MPRSRKTAAGAKRRHEDDDTESRRPRKTPRNDDTTQSQTDDSGDIPSSEPDELQSVAGEPAEGNVGNLDRMRSYLEETRKAVREADLDTIVGPVEPTFTANWTQQDEDTMLAEWDASPEKEAYASLRENFALKSL</sequence>
<dbReference type="EMBL" id="NKUJ01000314">
    <property type="protein sequence ID" value="RMJ07932.1"/>
    <property type="molecule type" value="Genomic_DNA"/>
</dbReference>
<reference evidence="2 3" key="1">
    <citation type="submission" date="2017-06" db="EMBL/GenBank/DDBJ databases">
        <title>Comparative genomic analysis of Ambrosia Fusariam Clade fungi.</title>
        <authorList>
            <person name="Stajich J.E."/>
            <person name="Carrillo J."/>
            <person name="Kijimoto T."/>
            <person name="Eskalen A."/>
            <person name="O'Donnell K."/>
            <person name="Kasson M."/>
        </authorList>
    </citation>
    <scope>NUCLEOTIDE SEQUENCE [LARGE SCALE GENOMIC DNA]</scope>
    <source>
        <strain evidence="2">UCR3666</strain>
    </source>
</reference>
<proteinExistence type="predicted"/>
<comment type="caution">
    <text evidence="2">The sequence shown here is derived from an EMBL/GenBank/DDBJ whole genome shotgun (WGS) entry which is preliminary data.</text>
</comment>
<feature type="region of interest" description="Disordered" evidence="1">
    <location>
        <begin position="1"/>
        <end position="69"/>
    </location>
</feature>
<evidence type="ECO:0000313" key="3">
    <source>
        <dbReference type="Proteomes" id="UP000277212"/>
    </source>
</evidence>
<feature type="compositionally biased region" description="Basic and acidic residues" evidence="1">
    <location>
        <begin position="14"/>
        <end position="33"/>
    </location>
</feature>